<dbReference type="InterPro" id="IPR010982">
    <property type="entry name" value="Lambda_DNA-bd_dom_sf"/>
</dbReference>
<dbReference type="SUPFAM" id="SSF47413">
    <property type="entry name" value="lambda repressor-like DNA-binding domains"/>
    <property type="match status" value="1"/>
</dbReference>
<comment type="caution">
    <text evidence="6">The sequence shown here is derived from an EMBL/GenBank/DDBJ whole genome shotgun (WGS) entry which is preliminary data.</text>
</comment>
<evidence type="ECO:0000256" key="3">
    <source>
        <dbReference type="ARBA" id="ARBA00023125"/>
    </source>
</evidence>
<dbReference type="Proteomes" id="UP000295560">
    <property type="component" value="Unassembled WGS sequence"/>
</dbReference>
<name>A0A4R1I0K7_PSEEN</name>
<feature type="domain" description="HTH lacI-type" evidence="5">
    <location>
        <begin position="67"/>
        <end position="121"/>
    </location>
</feature>
<dbReference type="Pfam" id="PF13377">
    <property type="entry name" value="Peripla_BP_3"/>
    <property type="match status" value="1"/>
</dbReference>
<accession>A0A4R1I0K7</accession>
<evidence type="ECO:0000313" key="7">
    <source>
        <dbReference type="Proteomes" id="UP000295560"/>
    </source>
</evidence>
<dbReference type="Gene3D" id="1.10.260.40">
    <property type="entry name" value="lambda repressor-like DNA-binding domains"/>
    <property type="match status" value="1"/>
</dbReference>
<evidence type="ECO:0000313" key="6">
    <source>
        <dbReference type="EMBL" id="TCK26750.1"/>
    </source>
</evidence>
<proteinExistence type="predicted"/>
<evidence type="ECO:0000256" key="4">
    <source>
        <dbReference type="ARBA" id="ARBA00023163"/>
    </source>
</evidence>
<dbReference type="PROSITE" id="PS00356">
    <property type="entry name" value="HTH_LACI_1"/>
    <property type="match status" value="1"/>
</dbReference>
<dbReference type="CDD" id="cd01392">
    <property type="entry name" value="HTH_LacI"/>
    <property type="match status" value="1"/>
</dbReference>
<sequence length="405" mass="42855">MRSRRIRGSAAAMVVAGVAFDGCASAWARWRPRVRRTAAIVAARAPVHTYGRSGPEPPTAVHCCSVPTLADVARLAGVGVGTASRAISGKGYVDPVTRDRVLVAARELGYRRNAAARALRERRSRAVGLLVPDLSNEFYTSAAEVLQAELDAAGFQLVVALTGADPADERHAWETMLDRQVDGVVHVPVDPAAPLPDGPPIVQLNRRSRRVSVPAIVSDDITGVRELTEQVLAAGHRDIVAIAGPPRLSTTRDRVEGYRRAVRKAGLGEPADVGRTGPDRARLISADLTTGGGRDAMHRLAADPPTAVVALSSRLLLGALKACAELGIPIPDELSVVGLGDPEWFAIWRPSITTFAPPLAEMGREAGKAILAAISADGAAERPARPHVLRLPGRLQLRESIQPPG</sequence>
<dbReference type="GO" id="GO:0003700">
    <property type="term" value="F:DNA-binding transcription factor activity"/>
    <property type="evidence" value="ECO:0007669"/>
    <property type="project" value="TreeGrafter"/>
</dbReference>
<dbReference type="AlphaFoldDB" id="A0A4R1I0K7"/>
<keyword evidence="3" id="KW-0238">DNA-binding</keyword>
<keyword evidence="4" id="KW-0804">Transcription</keyword>
<keyword evidence="2" id="KW-0805">Transcription regulation</keyword>
<evidence type="ECO:0000259" key="5">
    <source>
        <dbReference type="PROSITE" id="PS50932"/>
    </source>
</evidence>
<evidence type="ECO:0000256" key="2">
    <source>
        <dbReference type="ARBA" id="ARBA00023015"/>
    </source>
</evidence>
<dbReference type="InterPro" id="IPR028082">
    <property type="entry name" value="Peripla_BP_I"/>
</dbReference>
<dbReference type="Gene3D" id="3.40.50.2300">
    <property type="match status" value="2"/>
</dbReference>
<keyword evidence="7" id="KW-1185">Reference proteome</keyword>
<dbReference type="InterPro" id="IPR046335">
    <property type="entry name" value="LacI/GalR-like_sensor"/>
</dbReference>
<dbReference type="PROSITE" id="PS50932">
    <property type="entry name" value="HTH_LACI_2"/>
    <property type="match status" value="1"/>
</dbReference>
<dbReference type="InterPro" id="IPR000843">
    <property type="entry name" value="HTH_LacI"/>
</dbReference>
<organism evidence="6 7">
    <name type="scientific">Pseudonocardia endophytica</name>
    <dbReference type="NCBI Taxonomy" id="401976"/>
    <lineage>
        <taxon>Bacteria</taxon>
        <taxon>Bacillati</taxon>
        <taxon>Actinomycetota</taxon>
        <taxon>Actinomycetes</taxon>
        <taxon>Pseudonocardiales</taxon>
        <taxon>Pseudonocardiaceae</taxon>
        <taxon>Pseudonocardia</taxon>
    </lineage>
</organism>
<protein>
    <submittedName>
        <fullName evidence="6">LacI family transcriptional regulator</fullName>
    </submittedName>
</protein>
<dbReference type="Pfam" id="PF00356">
    <property type="entry name" value="LacI"/>
    <property type="match status" value="1"/>
</dbReference>
<gene>
    <name evidence="6" type="ORF">EV378_2595</name>
</gene>
<keyword evidence="1" id="KW-0678">Repressor</keyword>
<dbReference type="SMART" id="SM00354">
    <property type="entry name" value="HTH_LACI"/>
    <property type="match status" value="1"/>
</dbReference>
<dbReference type="SUPFAM" id="SSF53822">
    <property type="entry name" value="Periplasmic binding protein-like I"/>
    <property type="match status" value="1"/>
</dbReference>
<dbReference type="GO" id="GO:0000976">
    <property type="term" value="F:transcription cis-regulatory region binding"/>
    <property type="evidence" value="ECO:0007669"/>
    <property type="project" value="TreeGrafter"/>
</dbReference>
<dbReference type="EMBL" id="SMFZ01000001">
    <property type="protein sequence ID" value="TCK26750.1"/>
    <property type="molecule type" value="Genomic_DNA"/>
</dbReference>
<reference evidence="6 7" key="1">
    <citation type="submission" date="2019-03" db="EMBL/GenBank/DDBJ databases">
        <title>Sequencing the genomes of 1000 actinobacteria strains.</title>
        <authorList>
            <person name="Klenk H.-P."/>
        </authorList>
    </citation>
    <scope>NUCLEOTIDE SEQUENCE [LARGE SCALE GENOMIC DNA]</scope>
    <source>
        <strain evidence="6 7">DSM 44969</strain>
    </source>
</reference>
<dbReference type="PANTHER" id="PTHR30146">
    <property type="entry name" value="LACI-RELATED TRANSCRIPTIONAL REPRESSOR"/>
    <property type="match status" value="1"/>
</dbReference>
<dbReference type="CDD" id="cd06267">
    <property type="entry name" value="PBP1_LacI_sugar_binding-like"/>
    <property type="match status" value="1"/>
</dbReference>
<dbReference type="PANTHER" id="PTHR30146:SF148">
    <property type="entry name" value="HTH-TYPE TRANSCRIPTIONAL REPRESSOR PURR-RELATED"/>
    <property type="match status" value="1"/>
</dbReference>
<evidence type="ECO:0000256" key="1">
    <source>
        <dbReference type="ARBA" id="ARBA00022491"/>
    </source>
</evidence>